<reference evidence="1" key="1">
    <citation type="submission" date="2022-11" db="EMBL/GenBank/DDBJ databases">
        <title>Lacinutrix neustonica HL-RS19T sp. nov., isolated from the surface microlayer sample of brackish Lake Shihwa.</title>
        <authorList>
            <person name="Choi J.Y."/>
            <person name="Hwang C.Y."/>
        </authorList>
    </citation>
    <scope>NUCLEOTIDE SEQUENCE</scope>
    <source>
        <strain evidence="1">HL-RS19</strain>
    </source>
</reference>
<dbReference type="SUPFAM" id="SSF54427">
    <property type="entry name" value="NTF2-like"/>
    <property type="match status" value="1"/>
</dbReference>
<organism evidence="1 2">
    <name type="scientific">Lacinutrix neustonica</name>
    <dbReference type="NCBI Taxonomy" id="2980107"/>
    <lineage>
        <taxon>Bacteria</taxon>
        <taxon>Pseudomonadati</taxon>
        <taxon>Bacteroidota</taxon>
        <taxon>Flavobacteriia</taxon>
        <taxon>Flavobacteriales</taxon>
        <taxon>Flavobacteriaceae</taxon>
        <taxon>Lacinutrix</taxon>
    </lineage>
</organism>
<evidence type="ECO:0000313" key="2">
    <source>
        <dbReference type="Proteomes" id="UP001164705"/>
    </source>
</evidence>
<dbReference type="KEGG" id="lnu:N7U66_00175"/>
<dbReference type="EMBL" id="CP113088">
    <property type="protein sequence ID" value="WAC02242.1"/>
    <property type="molecule type" value="Genomic_DNA"/>
</dbReference>
<dbReference type="InterPro" id="IPR032710">
    <property type="entry name" value="NTF2-like_dom_sf"/>
</dbReference>
<dbReference type="Pfam" id="PF12893">
    <property type="entry name" value="Lumazine_bd_2"/>
    <property type="match status" value="1"/>
</dbReference>
<name>A0A9E8MVA3_9FLAO</name>
<sequence length="326" mass="37754">MKITKKPVTFYDPNNKRVTNDREVFKEVFLYDSNGFKNTLMFYNLEDQPMASNWGIATYNWSKHKKLIIEKRYNIENQEVNVAPYFEFGTTGILLDKTGAPKAHYNLNEHLEVTNNSVGIASYQDTYDTIGNHVTYSYHNEKGELALNQWQFAIGEKTYDSIGNNINLKQLDTSGKLIRTRPVYSNVAIVLSKIASQKDSIEIKEKALGYLIGLQQLQPELMNEVLNDSLNKVTIGWDRTTKKEYSQRTTKTQMMAFANSWNKSNTKFPVPANNTAVILDIYNRIANVKLVSDNWVEYLHLMKLDGTWQIVNLIWQHKDVERYPKE</sequence>
<dbReference type="Gene3D" id="3.10.450.50">
    <property type="match status" value="1"/>
</dbReference>
<keyword evidence="2" id="KW-1185">Reference proteome</keyword>
<accession>A0A9E8MVA3</accession>
<protein>
    <submittedName>
        <fullName evidence="1">Nuclear transport factor 2 family protein</fullName>
    </submittedName>
</protein>
<dbReference type="AlphaFoldDB" id="A0A9E8MVA3"/>
<gene>
    <name evidence="1" type="ORF">N7U66_00175</name>
</gene>
<dbReference type="Proteomes" id="UP001164705">
    <property type="component" value="Chromosome"/>
</dbReference>
<evidence type="ECO:0000313" key="1">
    <source>
        <dbReference type="EMBL" id="WAC02242.1"/>
    </source>
</evidence>
<dbReference type="InterPro" id="IPR039437">
    <property type="entry name" value="FrzH/put_lumazine-bd"/>
</dbReference>
<proteinExistence type="predicted"/>
<dbReference type="RefSeq" id="WP_267676836.1">
    <property type="nucleotide sequence ID" value="NZ_CP113088.1"/>
</dbReference>